<dbReference type="Pfam" id="PF07635">
    <property type="entry name" value="PSCyt1"/>
    <property type="match status" value="1"/>
</dbReference>
<dbReference type="InterPro" id="IPR001680">
    <property type="entry name" value="WD40_rpt"/>
</dbReference>
<dbReference type="PROSITE" id="PS50294">
    <property type="entry name" value="WD_REPEATS_REGION"/>
    <property type="match status" value="3"/>
</dbReference>
<protein>
    <submittedName>
        <fullName evidence="10">WD domain, G-beta repeat</fullName>
    </submittedName>
</protein>
<keyword evidence="6" id="KW-0349">Heme</keyword>
<dbReference type="InterPro" id="IPR015943">
    <property type="entry name" value="WD40/YVTN_repeat-like_dom_sf"/>
</dbReference>
<keyword evidence="7" id="KW-0175">Coiled coil</keyword>
<dbReference type="GO" id="GO:0046872">
    <property type="term" value="F:metal ion binding"/>
    <property type="evidence" value="ECO:0007669"/>
    <property type="project" value="UniProtKB-KW"/>
</dbReference>
<dbReference type="Gene3D" id="2.130.10.10">
    <property type="entry name" value="YVTN repeat-like/Quinoprotein amine dehydrogenase"/>
    <property type="match status" value="4"/>
</dbReference>
<feature type="chain" id="PRO_5022058851" evidence="8">
    <location>
        <begin position="35"/>
        <end position="1003"/>
    </location>
</feature>
<keyword evidence="11" id="KW-1185">Reference proteome</keyword>
<dbReference type="OrthoDB" id="223117at2"/>
<sequence length="1003" mass="107483" precursor="true">MYRFIPSKTVQMIRFSSLLTCVCIAGMIAMTANAESTTPDGAVSYAREILPILQQNCVACHRAKQAEGGLSLETVKALLVGGDSGVLWESTDPAASLLYTRLTDDNDPMPPEENTVGAKRLTENQLTRIRNWIAQGATIDQHSGADIDWQPVPETIRSSYSLAVSPDDQFVAVGHANRVELLDSRTGKVADTLVDDQLSQSGVADVDVIQAIAFSPLGDRIATGGYRTVRIWQRLPNTAEVPPALQRASGPVAFNPDHTAVAIVNAIGDVEVWDLESREKRISVPASASVADVAWGHQDSFVIGYETGDLAIHAATDGSPTAVLQLDHSIASVAQSPDGHTIASLGTEGQIRLFESQQPKPIPSLDAVKDATSIVFTSKNQLVVGSASGIATVIDHTSGKALHQFNHESPIVALATSHTNNRIATGGSDGQSKVWNLDDGKLLLTLSGDRKSRLRIQSLDDDLRREEAWLQTLEKQSEVLKKSLETEDAALAKVKEARENASKALAEKTKLRDETAKQIAATKVKIAEAKSQIEQANQTATKTEGLIATNKTQLEKTTAELQLLEKQAAMTTEEPAAKELANRVAEKKTQILAEQKTKTQSTEQLAAAKKLAAEANARVTAETAALEKQNAALVAAEKEVQAKQADLTERDQALVTTTKTRDLASLKIPEHQNIIRLRKNELGELKYRHTQLTANAALWPSVTSIAFSPDDLSIAVVDAKGGVRTFDGQTGAPIDRDQLSDSRSATFSSGAQWVDGDRLVVHDPFGPPQVIALQHRWKLIQSIGGIDSELIADRVTALDFRGDGESIAIGSGTPSRDGQVIIVATATGEVLRRFDNVHSDSVLAVRFSPDDRVLATASADKTIRLLDVQSEKVIGALDGHTHHVLSISWKNDGRILASGSADQTIKTWDVGTMQRIRTIGGFPDEVTSIAFIGDGTRVVSSTANGQVRVHESSTGAQVSATAAPGDFLFATGITADGTRVFSAGQKGSVNVWETEGLKSIGTW</sequence>
<evidence type="ECO:0000256" key="5">
    <source>
        <dbReference type="PROSITE-ProRule" id="PRU00221"/>
    </source>
</evidence>
<evidence type="ECO:0000256" key="6">
    <source>
        <dbReference type="PROSITE-ProRule" id="PRU00433"/>
    </source>
</evidence>
<keyword evidence="3" id="KW-0677">Repeat</keyword>
<evidence type="ECO:0000256" key="7">
    <source>
        <dbReference type="SAM" id="Coils"/>
    </source>
</evidence>
<evidence type="ECO:0000256" key="3">
    <source>
        <dbReference type="ARBA" id="ARBA00022737"/>
    </source>
</evidence>
<dbReference type="PANTHER" id="PTHR19848">
    <property type="entry name" value="WD40 REPEAT PROTEIN"/>
    <property type="match status" value="1"/>
</dbReference>
<evidence type="ECO:0000259" key="9">
    <source>
        <dbReference type="PROSITE" id="PS51007"/>
    </source>
</evidence>
<name>A0A517MNQ1_9BACT</name>
<feature type="repeat" description="WD" evidence="5">
    <location>
        <begin position="404"/>
        <end position="445"/>
    </location>
</feature>
<feature type="coiled-coil region" evidence="7">
    <location>
        <begin position="598"/>
        <end position="646"/>
    </location>
</feature>
<evidence type="ECO:0000313" key="10">
    <source>
        <dbReference type="EMBL" id="QDS96509.1"/>
    </source>
</evidence>
<dbReference type="PANTHER" id="PTHR19848:SF8">
    <property type="entry name" value="F-BOX AND WD REPEAT DOMAIN CONTAINING 7"/>
    <property type="match status" value="1"/>
</dbReference>
<dbReference type="InterPro" id="IPR011047">
    <property type="entry name" value="Quinoprotein_ADH-like_sf"/>
</dbReference>
<evidence type="ECO:0000313" key="11">
    <source>
        <dbReference type="Proteomes" id="UP000320672"/>
    </source>
</evidence>
<dbReference type="SUPFAM" id="SSF69322">
    <property type="entry name" value="Tricorn protease domain 2"/>
    <property type="match status" value="1"/>
</dbReference>
<accession>A0A517MNQ1</accession>
<dbReference type="GO" id="GO:0009055">
    <property type="term" value="F:electron transfer activity"/>
    <property type="evidence" value="ECO:0007669"/>
    <property type="project" value="InterPro"/>
</dbReference>
<evidence type="ECO:0000256" key="2">
    <source>
        <dbReference type="ARBA" id="ARBA00022723"/>
    </source>
</evidence>
<dbReference type="InterPro" id="IPR020472">
    <property type="entry name" value="WD40_PAC1"/>
</dbReference>
<dbReference type="InterPro" id="IPR011429">
    <property type="entry name" value="Cyt_c_Planctomycete-type"/>
</dbReference>
<feature type="domain" description="Cytochrome c" evidence="9">
    <location>
        <begin position="36"/>
        <end position="137"/>
    </location>
</feature>
<keyword evidence="1 5" id="KW-0853">WD repeat</keyword>
<dbReference type="Proteomes" id="UP000320672">
    <property type="component" value="Chromosome"/>
</dbReference>
<reference evidence="10 11" key="1">
    <citation type="submission" date="2019-02" db="EMBL/GenBank/DDBJ databases">
        <title>Deep-cultivation of Planctomycetes and their phenomic and genomic characterization uncovers novel biology.</title>
        <authorList>
            <person name="Wiegand S."/>
            <person name="Jogler M."/>
            <person name="Boedeker C."/>
            <person name="Pinto D."/>
            <person name="Vollmers J."/>
            <person name="Rivas-Marin E."/>
            <person name="Kohn T."/>
            <person name="Peeters S.H."/>
            <person name="Heuer A."/>
            <person name="Rast P."/>
            <person name="Oberbeckmann S."/>
            <person name="Bunk B."/>
            <person name="Jeske O."/>
            <person name="Meyerdierks A."/>
            <person name="Storesund J.E."/>
            <person name="Kallscheuer N."/>
            <person name="Luecker S."/>
            <person name="Lage O.M."/>
            <person name="Pohl T."/>
            <person name="Merkel B.J."/>
            <person name="Hornburger P."/>
            <person name="Mueller R.-W."/>
            <person name="Bruemmer F."/>
            <person name="Labrenz M."/>
            <person name="Spormann A.M."/>
            <person name="Op den Camp H."/>
            <person name="Overmann J."/>
            <person name="Amann R."/>
            <person name="Jetten M.S.M."/>
            <person name="Mascher T."/>
            <person name="Medema M.H."/>
            <person name="Devos D.P."/>
            <person name="Kaster A.-K."/>
            <person name="Ovreas L."/>
            <person name="Rohde M."/>
            <person name="Galperin M.Y."/>
            <person name="Jogler C."/>
        </authorList>
    </citation>
    <scope>NUCLEOTIDE SEQUENCE [LARGE SCALE GENOMIC DNA]</scope>
    <source>
        <strain evidence="10 11">FF011L</strain>
    </source>
</reference>
<evidence type="ECO:0000256" key="4">
    <source>
        <dbReference type="ARBA" id="ARBA00023004"/>
    </source>
</evidence>
<dbReference type="PRINTS" id="PR00320">
    <property type="entry name" value="GPROTEINBRPT"/>
</dbReference>
<evidence type="ECO:0000256" key="1">
    <source>
        <dbReference type="ARBA" id="ARBA00022574"/>
    </source>
</evidence>
<feature type="repeat" description="WD" evidence="5">
    <location>
        <begin position="877"/>
        <end position="918"/>
    </location>
</feature>
<dbReference type="InterPro" id="IPR019775">
    <property type="entry name" value="WD40_repeat_CS"/>
</dbReference>
<dbReference type="GO" id="GO:0020037">
    <property type="term" value="F:heme binding"/>
    <property type="evidence" value="ECO:0007669"/>
    <property type="project" value="InterPro"/>
</dbReference>
<dbReference type="PROSITE" id="PS00678">
    <property type="entry name" value="WD_REPEATS_1"/>
    <property type="match status" value="2"/>
</dbReference>
<keyword evidence="4 6" id="KW-0408">Iron</keyword>
<dbReference type="EMBL" id="CP036262">
    <property type="protein sequence ID" value="QDS96509.1"/>
    <property type="molecule type" value="Genomic_DNA"/>
</dbReference>
<evidence type="ECO:0000256" key="8">
    <source>
        <dbReference type="SAM" id="SignalP"/>
    </source>
</evidence>
<dbReference type="SUPFAM" id="SSF50998">
    <property type="entry name" value="Quinoprotein alcohol dehydrogenase-like"/>
    <property type="match status" value="1"/>
</dbReference>
<feature type="repeat" description="WD" evidence="5">
    <location>
        <begin position="835"/>
        <end position="876"/>
    </location>
</feature>
<dbReference type="SMART" id="SM00320">
    <property type="entry name" value="WD40"/>
    <property type="match status" value="9"/>
</dbReference>
<dbReference type="AlphaFoldDB" id="A0A517MNQ1"/>
<proteinExistence type="predicted"/>
<organism evidence="10 11">
    <name type="scientific">Roseimaritima multifibrata</name>
    <dbReference type="NCBI Taxonomy" id="1930274"/>
    <lineage>
        <taxon>Bacteria</taxon>
        <taxon>Pseudomonadati</taxon>
        <taxon>Planctomycetota</taxon>
        <taxon>Planctomycetia</taxon>
        <taxon>Pirellulales</taxon>
        <taxon>Pirellulaceae</taxon>
        <taxon>Roseimaritima</taxon>
    </lineage>
</organism>
<dbReference type="InterPro" id="IPR009056">
    <property type="entry name" value="Cyt_c-like_dom"/>
</dbReference>
<dbReference type="KEGG" id="rml:FF011L_53210"/>
<keyword evidence="2 6" id="KW-0479">Metal-binding</keyword>
<dbReference type="PROSITE" id="PS51007">
    <property type="entry name" value="CYTC"/>
    <property type="match status" value="1"/>
</dbReference>
<dbReference type="CDD" id="cd00200">
    <property type="entry name" value="WD40"/>
    <property type="match status" value="1"/>
</dbReference>
<feature type="signal peptide" evidence="8">
    <location>
        <begin position="1"/>
        <end position="34"/>
    </location>
</feature>
<gene>
    <name evidence="10" type="ORF">FF011L_53210</name>
</gene>
<keyword evidence="8" id="KW-0732">Signal</keyword>
<feature type="coiled-coil region" evidence="7">
    <location>
        <begin position="456"/>
        <end position="574"/>
    </location>
</feature>
<dbReference type="PROSITE" id="PS50082">
    <property type="entry name" value="WD_REPEATS_2"/>
    <property type="match status" value="3"/>
</dbReference>
<dbReference type="Pfam" id="PF00400">
    <property type="entry name" value="WD40"/>
    <property type="match status" value="5"/>
</dbReference>